<proteinExistence type="predicted"/>
<feature type="region of interest" description="Disordered" evidence="1">
    <location>
        <begin position="1"/>
        <end position="20"/>
    </location>
</feature>
<accession>A0AAV7I126</accession>
<organism evidence="3 4">
    <name type="scientific">Cotesia glomerata</name>
    <name type="common">Lepidopteran parasitic wasp</name>
    <name type="synonym">Apanteles glomeratus</name>
    <dbReference type="NCBI Taxonomy" id="32391"/>
    <lineage>
        <taxon>Eukaryota</taxon>
        <taxon>Metazoa</taxon>
        <taxon>Ecdysozoa</taxon>
        <taxon>Arthropoda</taxon>
        <taxon>Hexapoda</taxon>
        <taxon>Insecta</taxon>
        <taxon>Pterygota</taxon>
        <taxon>Neoptera</taxon>
        <taxon>Endopterygota</taxon>
        <taxon>Hymenoptera</taxon>
        <taxon>Apocrita</taxon>
        <taxon>Ichneumonoidea</taxon>
        <taxon>Braconidae</taxon>
        <taxon>Microgastrinae</taxon>
        <taxon>Cotesia</taxon>
    </lineage>
</organism>
<keyword evidence="2" id="KW-0472">Membrane</keyword>
<reference evidence="3 4" key="1">
    <citation type="journal article" date="2021" name="J. Hered.">
        <title>A chromosome-level genome assembly of the parasitoid wasp, Cotesia glomerata (Hymenoptera: Braconidae).</title>
        <authorList>
            <person name="Pinto B.J."/>
            <person name="Weis J.J."/>
            <person name="Gamble T."/>
            <person name="Ode P.J."/>
            <person name="Paul R."/>
            <person name="Zaspel J.M."/>
        </authorList>
    </citation>
    <scope>NUCLEOTIDE SEQUENCE [LARGE SCALE GENOMIC DNA]</scope>
    <source>
        <strain evidence="3">CgM1</strain>
    </source>
</reference>
<keyword evidence="4" id="KW-1185">Reference proteome</keyword>
<protein>
    <submittedName>
        <fullName evidence="3">Uncharacterized protein</fullName>
    </submittedName>
</protein>
<dbReference type="EMBL" id="JAHXZJ010002609">
    <property type="protein sequence ID" value="KAH0540882.1"/>
    <property type="molecule type" value="Genomic_DNA"/>
</dbReference>
<dbReference type="Proteomes" id="UP000826195">
    <property type="component" value="Unassembled WGS sequence"/>
</dbReference>
<sequence length="77" mass="8777">MKGWWHRGNTSAREVSHSAGGQAGSVLSYSAYLYRSTLLLYLPVAVFARALRSRKGGKVRQRQHQRSEHHVEQVEEL</sequence>
<keyword evidence="2" id="KW-0812">Transmembrane</keyword>
<name>A0AAV7I126_COTGL</name>
<feature type="region of interest" description="Disordered" evidence="1">
    <location>
        <begin position="56"/>
        <end position="77"/>
    </location>
</feature>
<keyword evidence="2" id="KW-1133">Transmembrane helix</keyword>
<evidence type="ECO:0000256" key="1">
    <source>
        <dbReference type="SAM" id="MobiDB-lite"/>
    </source>
</evidence>
<evidence type="ECO:0000313" key="3">
    <source>
        <dbReference type="EMBL" id="KAH0540882.1"/>
    </source>
</evidence>
<evidence type="ECO:0000256" key="2">
    <source>
        <dbReference type="SAM" id="Phobius"/>
    </source>
</evidence>
<comment type="caution">
    <text evidence="3">The sequence shown here is derived from an EMBL/GenBank/DDBJ whole genome shotgun (WGS) entry which is preliminary data.</text>
</comment>
<feature type="compositionally biased region" description="Basic and acidic residues" evidence="1">
    <location>
        <begin position="65"/>
        <end position="77"/>
    </location>
</feature>
<feature type="transmembrane region" description="Helical" evidence="2">
    <location>
        <begin position="32"/>
        <end position="51"/>
    </location>
</feature>
<dbReference type="AlphaFoldDB" id="A0AAV7I126"/>
<gene>
    <name evidence="3" type="ORF">KQX54_020378</name>
</gene>
<evidence type="ECO:0000313" key="4">
    <source>
        <dbReference type="Proteomes" id="UP000826195"/>
    </source>
</evidence>